<evidence type="ECO:0000256" key="7">
    <source>
        <dbReference type="ARBA" id="ARBA00023040"/>
    </source>
</evidence>
<dbReference type="Pfam" id="PF13853">
    <property type="entry name" value="7tm_4"/>
    <property type="match status" value="1"/>
</dbReference>
<feature type="transmembrane region" description="Helical" evidence="12">
    <location>
        <begin position="180"/>
        <end position="199"/>
    </location>
</feature>
<keyword evidence="7 11" id="KW-0297">G-protein coupled receptor</keyword>
<keyword evidence="3 12" id="KW-1003">Cell membrane</keyword>
<evidence type="ECO:0000256" key="4">
    <source>
        <dbReference type="ARBA" id="ARBA00022692"/>
    </source>
</evidence>
<evidence type="ECO:0000256" key="9">
    <source>
        <dbReference type="ARBA" id="ARBA00023170"/>
    </source>
</evidence>
<keyword evidence="6 12" id="KW-1133">Transmembrane helix</keyword>
<evidence type="ECO:0000256" key="6">
    <source>
        <dbReference type="ARBA" id="ARBA00022989"/>
    </source>
</evidence>
<dbReference type="CDD" id="cd15231">
    <property type="entry name" value="7tmA_OR5V1-like"/>
    <property type="match status" value="1"/>
</dbReference>
<dbReference type="PANTHER" id="PTHR26452">
    <property type="entry name" value="OLFACTORY RECEPTOR"/>
    <property type="match status" value="1"/>
</dbReference>
<evidence type="ECO:0000259" key="13">
    <source>
        <dbReference type="PROSITE" id="PS50262"/>
    </source>
</evidence>
<feature type="transmembrane region" description="Helical" evidence="12">
    <location>
        <begin position="139"/>
        <end position="160"/>
    </location>
</feature>
<comment type="similarity">
    <text evidence="2 11">Belongs to the G-protein coupled receptor 1 family.</text>
</comment>
<evidence type="ECO:0000256" key="8">
    <source>
        <dbReference type="ARBA" id="ARBA00023136"/>
    </source>
</evidence>
<dbReference type="FunFam" id="1.10.1220.70:FF:000001">
    <property type="entry name" value="Olfactory receptor"/>
    <property type="match status" value="1"/>
</dbReference>
<dbReference type="Proteomes" id="UP000008143">
    <property type="component" value="Chromosome 7"/>
</dbReference>
<evidence type="ECO:0000256" key="2">
    <source>
        <dbReference type="ARBA" id="ARBA00010663"/>
    </source>
</evidence>
<proteinExistence type="inferred from homology"/>
<dbReference type="RefSeq" id="XP_002938541.2">
    <property type="nucleotide sequence ID" value="XM_002938495.4"/>
</dbReference>
<dbReference type="AGR" id="Xenbase:XB-GENE-29078191"/>
<dbReference type="InterPro" id="IPR050516">
    <property type="entry name" value="Olfactory_GPCR"/>
</dbReference>
<gene>
    <name evidence="16" type="primary">or13au1c</name>
    <name evidence="15" type="synonym">LOC100486140</name>
</gene>
<keyword evidence="12" id="KW-0716">Sensory transduction</keyword>
<dbReference type="GO" id="GO:0004930">
    <property type="term" value="F:G protein-coupled receptor activity"/>
    <property type="evidence" value="ECO:0007669"/>
    <property type="project" value="UniProtKB-KW"/>
</dbReference>
<dbReference type="FunFam" id="1.20.1070.10:FF:000015">
    <property type="entry name" value="Olfactory receptor"/>
    <property type="match status" value="1"/>
</dbReference>
<comment type="subcellular location">
    <subcellularLocation>
        <location evidence="1 12">Cell membrane</location>
        <topology evidence="1 12">Multi-pass membrane protein</topology>
    </subcellularLocation>
</comment>
<evidence type="ECO:0000313" key="16">
    <source>
        <dbReference type="Xenbase" id="XB-GENE-29078191"/>
    </source>
</evidence>
<evidence type="ECO:0000256" key="1">
    <source>
        <dbReference type="ARBA" id="ARBA00004651"/>
    </source>
</evidence>
<evidence type="ECO:0000256" key="12">
    <source>
        <dbReference type="RuleBase" id="RU363047"/>
    </source>
</evidence>
<feature type="domain" description="G-protein coupled receptors family 1 profile" evidence="13">
    <location>
        <begin position="120"/>
        <end position="369"/>
    </location>
</feature>
<feature type="transmembrane region" description="Helical" evidence="12">
    <location>
        <begin position="276"/>
        <end position="304"/>
    </location>
</feature>
<dbReference type="OrthoDB" id="6145535at2759"/>
<dbReference type="PRINTS" id="PR00245">
    <property type="entry name" value="OLFACTORYR"/>
</dbReference>
<keyword evidence="8 12" id="KW-0472">Membrane</keyword>
<dbReference type="KEGG" id="xtr:100486140"/>
<keyword evidence="10 11" id="KW-0807">Transducer</keyword>
<organism evidence="14 15">
    <name type="scientific">Xenopus tropicalis</name>
    <name type="common">Western clawed frog</name>
    <name type="synonym">Silurana tropicalis</name>
    <dbReference type="NCBI Taxonomy" id="8364"/>
    <lineage>
        <taxon>Eukaryota</taxon>
        <taxon>Metazoa</taxon>
        <taxon>Chordata</taxon>
        <taxon>Craniata</taxon>
        <taxon>Vertebrata</taxon>
        <taxon>Euteleostomi</taxon>
        <taxon>Amphibia</taxon>
        <taxon>Batrachia</taxon>
        <taxon>Anura</taxon>
        <taxon>Pipoidea</taxon>
        <taxon>Pipidae</taxon>
        <taxon>Xenopodinae</taxon>
        <taxon>Xenopus</taxon>
        <taxon>Silurana</taxon>
    </lineage>
</organism>
<dbReference type="AlphaFoldDB" id="A0A8J0QRS8"/>
<evidence type="ECO:0000313" key="15">
    <source>
        <dbReference type="RefSeq" id="XP_002938541.2"/>
    </source>
</evidence>
<dbReference type="InterPro" id="IPR000725">
    <property type="entry name" value="Olfact_rcpt"/>
</dbReference>
<evidence type="ECO:0000256" key="11">
    <source>
        <dbReference type="RuleBase" id="RU000688"/>
    </source>
</evidence>
<dbReference type="InterPro" id="IPR000276">
    <property type="entry name" value="GPCR_Rhodpsn"/>
</dbReference>
<name>A0A8J0QRS8_XENTR</name>
<feature type="transmembrane region" description="Helical" evidence="12">
    <location>
        <begin position="352"/>
        <end position="371"/>
    </location>
</feature>
<dbReference type="Xenbase" id="XB-GENE-29078191">
    <property type="gene designation" value="or13au1c"/>
</dbReference>
<keyword evidence="14" id="KW-1185">Reference proteome</keyword>
<dbReference type="PROSITE" id="PS00237">
    <property type="entry name" value="G_PROTEIN_RECEP_F1_1"/>
    <property type="match status" value="1"/>
</dbReference>
<dbReference type="GO" id="GO:0004984">
    <property type="term" value="F:olfactory receptor activity"/>
    <property type="evidence" value="ECO:0000318"/>
    <property type="project" value="GO_Central"/>
</dbReference>
<dbReference type="Gene3D" id="1.20.1070.10">
    <property type="entry name" value="Rhodopsin 7-helix transmembrane proteins"/>
    <property type="match status" value="1"/>
</dbReference>
<evidence type="ECO:0000256" key="10">
    <source>
        <dbReference type="ARBA" id="ARBA00023224"/>
    </source>
</evidence>
<sequence>MILIPRLLAQKMPLYSFVKVLELFSAVHVTRTPPNFSRDRKLILMDHWFVMENSMEWSHGDRAVPNAMLQECTLKSVSCADGMAMKNQTFLGDFILFGFSEDHVLLSFLMAAVYTMILMGNVAIFSIIHIDGNLQAPMYFFLTYLSILDICYSTVTLPSMLFNSITGNRRISFHRCFIQLYFFVSFGGAEGLLLAAMAYDRYVAICNPLHYPIIMNRKLCFHLVAGSWVCGFLNSVLHTVMTSQLYFCEIRYVSHFFCDVPPLLKASCTDTHTSKILLYVVNVFLGMTTFVFVIISYIHIISTIIKIRSAAGRRKAFSTCSSHLIVVTMFYVSGNYNYIGPTPGDSFDTERLASLLYSILTPLLNPFIYCLRNKEVKRALYKKLLPYQFSIKI</sequence>
<protein>
    <recommendedName>
        <fullName evidence="12">Olfactory receptor</fullName>
    </recommendedName>
</protein>
<dbReference type="PRINTS" id="PR00237">
    <property type="entry name" value="GPCRRHODOPSN"/>
</dbReference>
<dbReference type="GO" id="GO:0005886">
    <property type="term" value="C:plasma membrane"/>
    <property type="evidence" value="ECO:0007669"/>
    <property type="project" value="UniProtKB-SubCell"/>
</dbReference>
<keyword evidence="4 11" id="KW-0812">Transmembrane</keyword>
<keyword evidence="9 11" id="KW-0675">Receptor</keyword>
<keyword evidence="5 12" id="KW-0552">Olfaction</keyword>
<evidence type="ECO:0000256" key="5">
    <source>
        <dbReference type="ARBA" id="ARBA00022725"/>
    </source>
</evidence>
<dbReference type="InterPro" id="IPR017452">
    <property type="entry name" value="GPCR_Rhodpsn_7TM"/>
</dbReference>
<reference evidence="15" key="1">
    <citation type="submission" date="2025-08" db="UniProtKB">
        <authorList>
            <consortium name="RefSeq"/>
        </authorList>
    </citation>
    <scope>IDENTIFICATION</scope>
    <source>
        <strain evidence="15">Nigerian</strain>
        <tissue evidence="15">Liver and blood</tissue>
    </source>
</reference>
<evidence type="ECO:0000313" key="14">
    <source>
        <dbReference type="Proteomes" id="UP000008143"/>
    </source>
</evidence>
<dbReference type="GO" id="GO:0005549">
    <property type="term" value="F:odorant binding"/>
    <property type="evidence" value="ECO:0000318"/>
    <property type="project" value="GO_Central"/>
</dbReference>
<accession>A0A8J0QRS8</accession>
<feature type="transmembrane region" description="Helical" evidence="12">
    <location>
        <begin position="316"/>
        <end position="332"/>
    </location>
</feature>
<feature type="transmembrane region" description="Helical" evidence="12">
    <location>
        <begin position="219"/>
        <end position="237"/>
    </location>
</feature>
<dbReference type="PROSITE" id="PS50262">
    <property type="entry name" value="G_PROTEIN_RECEP_F1_2"/>
    <property type="match status" value="1"/>
</dbReference>
<evidence type="ECO:0000256" key="3">
    <source>
        <dbReference type="ARBA" id="ARBA00022475"/>
    </source>
</evidence>
<feature type="transmembrane region" description="Helical" evidence="12">
    <location>
        <begin position="104"/>
        <end position="127"/>
    </location>
</feature>
<dbReference type="SUPFAM" id="SSF81321">
    <property type="entry name" value="Family A G protein-coupled receptor-like"/>
    <property type="match status" value="1"/>
</dbReference>